<evidence type="ECO:0000313" key="2">
    <source>
        <dbReference type="WBParaSite" id="JU765_v2.g20564.t1"/>
    </source>
</evidence>
<accession>A0AC34QYN3</accession>
<dbReference type="Proteomes" id="UP000887576">
    <property type="component" value="Unplaced"/>
</dbReference>
<organism evidence="1 2">
    <name type="scientific">Panagrolaimus sp. JU765</name>
    <dbReference type="NCBI Taxonomy" id="591449"/>
    <lineage>
        <taxon>Eukaryota</taxon>
        <taxon>Metazoa</taxon>
        <taxon>Ecdysozoa</taxon>
        <taxon>Nematoda</taxon>
        <taxon>Chromadorea</taxon>
        <taxon>Rhabditida</taxon>
        <taxon>Tylenchina</taxon>
        <taxon>Panagrolaimomorpha</taxon>
        <taxon>Panagrolaimoidea</taxon>
        <taxon>Panagrolaimidae</taxon>
        <taxon>Panagrolaimus</taxon>
    </lineage>
</organism>
<reference evidence="2" key="1">
    <citation type="submission" date="2022-11" db="UniProtKB">
        <authorList>
            <consortium name="WormBaseParasite"/>
        </authorList>
    </citation>
    <scope>IDENTIFICATION</scope>
</reference>
<dbReference type="WBParaSite" id="JU765_v2.g20564.t1">
    <property type="protein sequence ID" value="JU765_v2.g20564.t1"/>
    <property type="gene ID" value="JU765_v2.g20564"/>
</dbReference>
<sequence length="186" mass="20736">MFHQNEPDADVDPKFLRCCGRIHVRKLASIIAFLRCCGRIHVRKLVSIIAVIQFVLLIPCSYNVGGFSKFIAIAFGAIVFALVLLADKEEKPQYYVPYLLYMGLGIILVPIAMAVVVALMFTSPETLGPDFDKHKNAVVLIMVIFVIIGAIFEAIHMYCWLIVYGARRSMLQVNSEQTAPLSDSQA</sequence>
<protein>
    <submittedName>
        <fullName evidence="2">Uncharacterized protein</fullName>
    </submittedName>
</protein>
<proteinExistence type="predicted"/>
<evidence type="ECO:0000313" key="1">
    <source>
        <dbReference type="Proteomes" id="UP000887576"/>
    </source>
</evidence>
<name>A0AC34QYN3_9BILA</name>